<dbReference type="Pfam" id="PF05272">
    <property type="entry name" value="VapE-like_dom"/>
    <property type="match status" value="1"/>
</dbReference>
<proteinExistence type="predicted"/>
<dbReference type="InterPro" id="IPR014907">
    <property type="entry name" value="BT4734-like_N"/>
</dbReference>
<feature type="domain" description="Virulence-associated protein E-like" evidence="1">
    <location>
        <begin position="432"/>
        <end position="644"/>
    </location>
</feature>
<dbReference type="InterPro" id="IPR027417">
    <property type="entry name" value="P-loop_NTPase"/>
</dbReference>
<evidence type="ECO:0000313" key="5">
    <source>
        <dbReference type="Proteomes" id="UP000183040"/>
    </source>
</evidence>
<evidence type="ECO:0000259" key="2">
    <source>
        <dbReference type="Pfam" id="PF08800"/>
    </source>
</evidence>
<dbReference type="Pfam" id="PF08800">
    <property type="entry name" value="BT4734-like_N"/>
    <property type="match status" value="1"/>
</dbReference>
<dbReference type="Pfam" id="PF12990">
    <property type="entry name" value="DUF3874"/>
    <property type="match status" value="1"/>
</dbReference>
<accession>A0A1H4FDE8</accession>
<dbReference type="Proteomes" id="UP000183040">
    <property type="component" value="Unassembled WGS sequence"/>
</dbReference>
<feature type="domain" description="BT4734-like N-terminal" evidence="2">
    <location>
        <begin position="81"/>
        <end position="211"/>
    </location>
</feature>
<protein>
    <submittedName>
        <fullName evidence="4">Virulence-associated protein E</fullName>
    </submittedName>
</protein>
<evidence type="ECO:0000259" key="3">
    <source>
        <dbReference type="Pfam" id="PF12990"/>
    </source>
</evidence>
<dbReference type="InterPro" id="IPR007936">
    <property type="entry name" value="VapE-like_dom"/>
</dbReference>
<feature type="domain" description="DUF3874" evidence="3">
    <location>
        <begin position="647"/>
        <end position="716"/>
    </location>
</feature>
<evidence type="ECO:0000259" key="1">
    <source>
        <dbReference type="Pfam" id="PF05272"/>
    </source>
</evidence>
<dbReference type="EMBL" id="FNRP01000019">
    <property type="protein sequence ID" value="SEA95275.1"/>
    <property type="molecule type" value="Genomic_DNA"/>
</dbReference>
<evidence type="ECO:0000313" key="4">
    <source>
        <dbReference type="EMBL" id="SEA95275.1"/>
    </source>
</evidence>
<dbReference type="PANTHER" id="PTHR34985">
    <property type="entry name" value="SLR0554 PROTEIN"/>
    <property type="match status" value="1"/>
</dbReference>
<sequence>MFYKYLIRTFETNNKHLLSLNIKRRKMKITQIRENGDTEALSVTDIDLLIEKMKKETKLRPVTGLRQALHFVLPDEPCSLANKLPRVIPAAAFGRVNGVKRMKTYNGIVELTIGPLAGKTEVEIVKQKAAELPQTMLAFMGASGKSVKIWTCFTRPDGTLPQTTEEAEVFQAHAYRLAIKCYQPQLPFNILLKEPKLEQFSRLSYDPDLIYRPTPVPFYLSQPIGMPGEMTYHEKSSTEASPLNRALPGYDTEDTVALLYEAALRKTFEEIETDWHRNDHDLQTLVVPLAENCYYSGIPEEEVTRRTIMRYYKRKNPMLIREMIRNVYKECKGVPKGSCLTKEQRLSLQMDEFMNRRYEFRYNTQIGEVEYRERFSFQFYFHPIDKRAQNSIMLDAQSEGIGVWDRDIDRYLHSNRVPIYNPLEEFLFHLPHWDGKDRIHALANRVPCKNPHWELLFHRWFLNMVSHWRGVDKMHANNTSPILVGRQGTHKSTFCREMIPPALRAYYTDSIDFSHKRDAELYLNRFALINIDEFDQITLPQQGFLKHILQKPVVNLRKPHGRSVLELQRYASFIGTSNQKDLLTDPSGSRRFICIEVTGNIDTTQPIDYEQLYAQAMHEIHHGERYWFDSEDEQIMTENNREFEQTPAMLQLFYQYFKAAQTKEEGEFLTPVEILNYLKKKSGMSLSDNKVYHFGRLLQKCGIPSKHTYKGTVYQVIKVL</sequence>
<organism evidence="4 5">
    <name type="scientific">Bacteroides xylanisolvens</name>
    <dbReference type="NCBI Taxonomy" id="371601"/>
    <lineage>
        <taxon>Bacteria</taxon>
        <taxon>Pseudomonadati</taxon>
        <taxon>Bacteroidota</taxon>
        <taxon>Bacteroidia</taxon>
        <taxon>Bacteroidales</taxon>
        <taxon>Bacteroidaceae</taxon>
        <taxon>Bacteroides</taxon>
    </lineage>
</organism>
<gene>
    <name evidence="4" type="ORF">SAMN04487924_11998</name>
</gene>
<dbReference type="AlphaFoldDB" id="A0A1H4FDE8"/>
<dbReference type="InterPro" id="IPR024450">
    <property type="entry name" value="DUF3874"/>
</dbReference>
<reference evidence="4 5" key="1">
    <citation type="submission" date="2016-10" db="EMBL/GenBank/DDBJ databases">
        <authorList>
            <person name="de Groot N.N."/>
        </authorList>
    </citation>
    <scope>NUCLEOTIDE SEQUENCE [LARGE SCALE GENOMIC DNA]</scope>
    <source>
        <strain evidence="4 5">NLAE-zl-G339</strain>
    </source>
</reference>
<dbReference type="SUPFAM" id="SSF52540">
    <property type="entry name" value="P-loop containing nucleoside triphosphate hydrolases"/>
    <property type="match status" value="1"/>
</dbReference>
<dbReference type="PANTHER" id="PTHR34985:SF1">
    <property type="entry name" value="SLR0554 PROTEIN"/>
    <property type="match status" value="1"/>
</dbReference>
<name>A0A1H4FDE8_9BACE</name>